<reference evidence="7 8" key="1">
    <citation type="submission" date="2015-11" db="EMBL/GenBank/DDBJ databases">
        <title>Genome-wide analysis reveals the secondary metabolome in Streptomyces kanasensis ZX01.</title>
        <authorList>
            <person name="Zhang G."/>
            <person name="Han L."/>
            <person name="Feng J."/>
            <person name="Zhang X."/>
        </authorList>
    </citation>
    <scope>NUCLEOTIDE SEQUENCE [LARGE SCALE GENOMIC DNA]</scope>
    <source>
        <strain evidence="7 8">ZX01</strain>
    </source>
</reference>
<keyword evidence="3" id="KW-0285">Flavoprotein</keyword>
<dbReference type="Pfam" id="PF01565">
    <property type="entry name" value="FAD_binding_4"/>
    <property type="match status" value="1"/>
</dbReference>
<organism evidence="7 8">
    <name type="scientific">Streptomyces kanasensis</name>
    <dbReference type="NCBI Taxonomy" id="936756"/>
    <lineage>
        <taxon>Bacteria</taxon>
        <taxon>Bacillati</taxon>
        <taxon>Actinomycetota</taxon>
        <taxon>Actinomycetes</taxon>
        <taxon>Kitasatosporales</taxon>
        <taxon>Streptomycetaceae</taxon>
        <taxon>Streptomyces</taxon>
    </lineage>
</organism>
<protein>
    <recommendedName>
        <fullName evidence="6">FAD-binding PCMH-type domain-containing protein</fullName>
    </recommendedName>
</protein>
<proteinExistence type="inferred from homology"/>
<evidence type="ECO:0000256" key="2">
    <source>
        <dbReference type="ARBA" id="ARBA00005466"/>
    </source>
</evidence>
<dbReference type="PROSITE" id="PS00862">
    <property type="entry name" value="OX2_COVAL_FAD"/>
    <property type="match status" value="1"/>
</dbReference>
<evidence type="ECO:0000313" key="8">
    <source>
        <dbReference type="Proteomes" id="UP000054011"/>
    </source>
</evidence>
<comment type="cofactor">
    <cofactor evidence="1">
        <name>FAD</name>
        <dbReference type="ChEBI" id="CHEBI:57692"/>
    </cofactor>
</comment>
<evidence type="ECO:0000256" key="4">
    <source>
        <dbReference type="ARBA" id="ARBA00022827"/>
    </source>
</evidence>
<evidence type="ECO:0000259" key="6">
    <source>
        <dbReference type="PROSITE" id="PS51387"/>
    </source>
</evidence>
<evidence type="ECO:0000256" key="3">
    <source>
        <dbReference type="ARBA" id="ARBA00022630"/>
    </source>
</evidence>
<evidence type="ECO:0000256" key="5">
    <source>
        <dbReference type="ARBA" id="ARBA00023002"/>
    </source>
</evidence>
<dbReference type="Proteomes" id="UP000054011">
    <property type="component" value="Unassembled WGS sequence"/>
</dbReference>
<dbReference type="OrthoDB" id="9775082at2"/>
<dbReference type="Gene3D" id="3.40.462.20">
    <property type="match status" value="1"/>
</dbReference>
<accession>A0A117IWM4</accession>
<dbReference type="InterPro" id="IPR050416">
    <property type="entry name" value="FAD-linked_Oxidoreductase"/>
</dbReference>
<dbReference type="PANTHER" id="PTHR42973:SF39">
    <property type="entry name" value="FAD-BINDING PCMH-TYPE DOMAIN-CONTAINING PROTEIN"/>
    <property type="match status" value="1"/>
</dbReference>
<dbReference type="InterPro" id="IPR016169">
    <property type="entry name" value="FAD-bd_PCMH_sub2"/>
</dbReference>
<dbReference type="InterPro" id="IPR036318">
    <property type="entry name" value="FAD-bd_PCMH-like_sf"/>
</dbReference>
<dbReference type="Gene3D" id="3.30.43.10">
    <property type="entry name" value="Uridine Diphospho-n-acetylenolpyruvylglucosamine Reductase, domain 2"/>
    <property type="match status" value="1"/>
</dbReference>
<dbReference type="RefSeq" id="WP_058941151.1">
    <property type="nucleotide sequence ID" value="NZ_LNSV01000010.1"/>
</dbReference>
<keyword evidence="4" id="KW-0274">FAD</keyword>
<dbReference type="Pfam" id="PF08031">
    <property type="entry name" value="BBE"/>
    <property type="match status" value="1"/>
</dbReference>
<dbReference type="InterPro" id="IPR016167">
    <property type="entry name" value="FAD-bd_PCMH_sub1"/>
</dbReference>
<dbReference type="PANTHER" id="PTHR42973">
    <property type="entry name" value="BINDING OXIDOREDUCTASE, PUTATIVE (AFU_ORTHOLOGUE AFUA_1G17690)-RELATED"/>
    <property type="match status" value="1"/>
</dbReference>
<comment type="similarity">
    <text evidence="2">Belongs to the oxygen-dependent FAD-linked oxidoreductase family.</text>
</comment>
<dbReference type="STRING" id="936756.ATE80_06370"/>
<keyword evidence="8" id="KW-1185">Reference proteome</keyword>
<dbReference type="InterPro" id="IPR006094">
    <property type="entry name" value="Oxid_FAD_bind_N"/>
</dbReference>
<dbReference type="InterPro" id="IPR012951">
    <property type="entry name" value="BBE"/>
</dbReference>
<feature type="domain" description="FAD-binding PCMH-type" evidence="6">
    <location>
        <begin position="32"/>
        <end position="200"/>
    </location>
</feature>
<dbReference type="Gene3D" id="3.30.465.10">
    <property type="match status" value="1"/>
</dbReference>
<name>A0A117IWM4_9ACTN</name>
<dbReference type="AlphaFoldDB" id="A0A117IWM4"/>
<evidence type="ECO:0000313" key="7">
    <source>
        <dbReference type="EMBL" id="KUH39561.1"/>
    </source>
</evidence>
<comment type="caution">
    <text evidence="7">The sequence shown here is derived from an EMBL/GenBank/DDBJ whole genome shotgun (WGS) entry which is preliminary data.</text>
</comment>
<dbReference type="GO" id="GO:0016491">
    <property type="term" value="F:oxidoreductase activity"/>
    <property type="evidence" value="ECO:0007669"/>
    <property type="project" value="UniProtKB-KW"/>
</dbReference>
<dbReference type="InterPro" id="IPR016166">
    <property type="entry name" value="FAD-bd_PCMH"/>
</dbReference>
<dbReference type="PROSITE" id="PS51387">
    <property type="entry name" value="FAD_PCMH"/>
    <property type="match status" value="1"/>
</dbReference>
<keyword evidence="5" id="KW-0560">Oxidoreductase</keyword>
<dbReference type="InterPro" id="IPR006093">
    <property type="entry name" value="Oxy_OxRdtase_FAD_BS"/>
</dbReference>
<dbReference type="EMBL" id="LNSV01000010">
    <property type="protein sequence ID" value="KUH39561.1"/>
    <property type="molecule type" value="Genomic_DNA"/>
</dbReference>
<gene>
    <name evidence="7" type="ORF">ATE80_06370</name>
</gene>
<evidence type="ECO:0000256" key="1">
    <source>
        <dbReference type="ARBA" id="ARBA00001974"/>
    </source>
</evidence>
<dbReference type="GO" id="GO:0071949">
    <property type="term" value="F:FAD binding"/>
    <property type="evidence" value="ECO:0007669"/>
    <property type="project" value="InterPro"/>
</dbReference>
<sequence>MSAGLRTRVRGAVLAPGDEGFDTGLAGFQTAYRHRPSLLVRAAVPQDVTEAVRHAAAHALPIAVQATGHGLTVPAEGGLLIDTSALSGVVVDAPARTARIAAGTRVAEVIHAAARYGLAPLNGSSTDVGVVGYVLGGGLGLLARAFGYAADHVRSLDVVTPDGRSRRVTADSDPELFWGLRGGGGNLGVVTGMEIGLVPVSSLYGGDIAFDTERVPHLPEVYRQWTIGLPDALTSSVSLAAYPDLPLVPAGLRGRRVAHVRVAHHGDPRRGAELVAPLRAAGPALSDTVAVMPYTECGSIHSDPPRPHAYAGDNVVLRGFDAKVADVVLEAARAEAPGRRVIDIRHLGGALRRAPDPPNAVGHRDADCLVRILSPLAGADPGRAHAAHRALLDALAPWRVGRFPNFVYGGHPGGAADEPVDDLWEPADHRRLTRLKARVDPANLLRHNLNVPPAPAERG</sequence>
<dbReference type="SUPFAM" id="SSF56176">
    <property type="entry name" value="FAD-binding/transporter-associated domain-like"/>
    <property type="match status" value="1"/>
</dbReference>